<dbReference type="GO" id="GO:0004180">
    <property type="term" value="F:carboxypeptidase activity"/>
    <property type="evidence" value="ECO:0007669"/>
    <property type="project" value="UniProtKB-KW"/>
</dbReference>
<dbReference type="SUPFAM" id="SSF49464">
    <property type="entry name" value="Carboxypeptidase regulatory domain-like"/>
    <property type="match status" value="2"/>
</dbReference>
<dbReference type="Pfam" id="PF13620">
    <property type="entry name" value="CarboxypepD_reg"/>
    <property type="match status" value="1"/>
</dbReference>
<dbReference type="RefSeq" id="WP_116650434.1">
    <property type="nucleotide sequence ID" value="NZ_QUZK01000033.1"/>
</dbReference>
<dbReference type="InterPro" id="IPR008969">
    <property type="entry name" value="CarboxyPept-like_regulatory"/>
</dbReference>
<keyword evidence="3" id="KW-0121">Carboxypeptidase</keyword>
<proteinExistence type="predicted"/>
<evidence type="ECO:0000256" key="1">
    <source>
        <dbReference type="SAM" id="MobiDB-lite"/>
    </source>
</evidence>
<protein>
    <submittedName>
        <fullName evidence="3">Carboxypeptidase regulatory-like domain-containing protein</fullName>
    </submittedName>
</protein>
<dbReference type="Proteomes" id="UP000260351">
    <property type="component" value="Unassembled WGS sequence"/>
</dbReference>
<evidence type="ECO:0000313" key="3">
    <source>
        <dbReference type="EMBL" id="RFF30693.1"/>
    </source>
</evidence>
<evidence type="ECO:0000313" key="4">
    <source>
        <dbReference type="Proteomes" id="UP000260351"/>
    </source>
</evidence>
<dbReference type="AlphaFoldDB" id="A0A3E1K989"/>
<feature type="chain" id="PRO_5017700273" evidence="2">
    <location>
        <begin position="29"/>
        <end position="723"/>
    </location>
</feature>
<reference evidence="3 4" key="1">
    <citation type="submission" date="2018-08" db="EMBL/GenBank/DDBJ databases">
        <title>Wenzhouxiangella salilacus sp. nov., a novel bacterium isolated from a saline lake in Xinjiang Province, China.</title>
        <authorList>
            <person name="Han S."/>
        </authorList>
    </citation>
    <scope>NUCLEOTIDE SEQUENCE [LARGE SCALE GENOMIC DNA]</scope>
    <source>
        <strain evidence="3 4">XDB06</strain>
    </source>
</reference>
<dbReference type="InterPro" id="IPR013783">
    <property type="entry name" value="Ig-like_fold"/>
</dbReference>
<gene>
    <name evidence="3" type="ORF">DZC52_07110</name>
</gene>
<keyword evidence="3" id="KW-0645">Protease</keyword>
<keyword evidence="2" id="KW-0732">Signal</keyword>
<sequence length="723" mass="75137">MRQRKPLHCPPIAVFAFLCLAWAGPTFGQSATIEGTITESGSGDPIAGATVAISDPTTGGNSPFITDTTNASGGYSITVSVPAGETRDIIVEAAGPDHAPARHGITDPLPCYFKCVAGGEITLSSGDSLTGIDIALDAGGRLSGTITAEDTGSGLENARIRVFQEGSFREYSSHFGATTASDGSYSSSLAIEPGDYHVIAEPRIGDFPLYVDNYVAEAWNDRTCELGSCPLGNTDTVHISSGSTTTGVDFVLAPGATITGNLNPPDIEKLIYLYDGSGQHKTFRFIDSPQLPETAWAFNGLRGGSYYIQLGPINHNPYLRELHNGLHCPWGGCERARGTPLTVPAGASLSLPARTLSQGGQVEGIIIDADTNGIPAGSPANADLGSYDVIDASGQVVGGADIVTDATGAVSLEPSAAIPPGNYFVRTYGEFLGDSISHPDFYSDEALDNYTDAVYPDEPCAGIDCDLSAASTVSVTAGNTTSIIMEITTGSHIDGTVVDAGTNNPIAETIVRVVDASGETLSVVMTDANGDFRFGALPAGDYYVRTSMSSSVGPGHYGVQFAYFDKVHGAAGNCSEALCDPTTGTMITLDGSTDHSVGNLEVTSGPVISGQILEVPSGFAIPRGKVEVYTDTGDFVGSYKLEFFNARYQTTALPPGTYTLVPDVSPAYSSVTTTGGNMPTSRGVPGPDDGFQVTIGTESVEADLQVVDRAIDRLFNDNFSGTN</sequence>
<feature type="compositionally biased region" description="Polar residues" evidence="1">
    <location>
        <begin position="55"/>
        <end position="67"/>
    </location>
</feature>
<dbReference type="SUPFAM" id="SSF49478">
    <property type="entry name" value="Cna protein B-type domain"/>
    <property type="match status" value="1"/>
</dbReference>
<keyword evidence="3" id="KW-0378">Hydrolase</keyword>
<dbReference type="EMBL" id="QUZK01000033">
    <property type="protein sequence ID" value="RFF30693.1"/>
    <property type="molecule type" value="Genomic_DNA"/>
</dbReference>
<accession>A0A3E1K989</accession>
<organism evidence="3 4">
    <name type="scientific">Wenzhouxiangella sediminis</name>
    <dbReference type="NCBI Taxonomy" id="1792836"/>
    <lineage>
        <taxon>Bacteria</taxon>
        <taxon>Pseudomonadati</taxon>
        <taxon>Pseudomonadota</taxon>
        <taxon>Gammaproteobacteria</taxon>
        <taxon>Chromatiales</taxon>
        <taxon>Wenzhouxiangellaceae</taxon>
        <taxon>Wenzhouxiangella</taxon>
    </lineage>
</organism>
<feature type="region of interest" description="Disordered" evidence="1">
    <location>
        <begin position="35"/>
        <end position="67"/>
    </location>
</feature>
<name>A0A3E1K989_9GAMM</name>
<feature type="signal peptide" evidence="2">
    <location>
        <begin position="1"/>
        <end position="28"/>
    </location>
</feature>
<dbReference type="OrthoDB" id="5619324at2"/>
<dbReference type="Gene3D" id="2.60.40.10">
    <property type="entry name" value="Immunoglobulins"/>
    <property type="match status" value="1"/>
</dbReference>
<keyword evidence="4" id="KW-1185">Reference proteome</keyword>
<dbReference type="Gene3D" id="2.60.40.1120">
    <property type="entry name" value="Carboxypeptidase-like, regulatory domain"/>
    <property type="match status" value="2"/>
</dbReference>
<evidence type="ECO:0000256" key="2">
    <source>
        <dbReference type="SAM" id="SignalP"/>
    </source>
</evidence>
<comment type="caution">
    <text evidence="3">The sequence shown here is derived from an EMBL/GenBank/DDBJ whole genome shotgun (WGS) entry which is preliminary data.</text>
</comment>